<dbReference type="EMBL" id="AP027079">
    <property type="protein sequence ID" value="BDU67925.1"/>
    <property type="molecule type" value="Genomic_DNA"/>
</dbReference>
<sequence length="216" mass="22777">MRSLLCTLLLVIGSLDCARIYRPVALLAPPVEVHGGALSGRLALQPWGDNSGYARKALDAHLRVAVLSLENASDQGVEVLGLQLPDEAGGLAPEAALLLVRQRSAAYLLYPILPGILAVGSGGDRLGLAVFGALGVVGLGTGIPNAVVAARSNRRLEDFFRGEAWVPGPVPPGRSRRGLVFIRSRDPHAPLPIRVLYRDPAGDRTLNLTCPGIPPR</sequence>
<evidence type="ECO:0000313" key="2">
    <source>
        <dbReference type="Proteomes" id="UP001242010"/>
    </source>
</evidence>
<dbReference type="RefSeq" id="WP_286354551.1">
    <property type="nucleotide sequence ID" value="NZ_AP027079.1"/>
</dbReference>
<proteinExistence type="predicted"/>
<name>A0ABN6UZN9_9BACT</name>
<dbReference type="Proteomes" id="UP001242010">
    <property type="component" value="Chromosome"/>
</dbReference>
<protein>
    <submittedName>
        <fullName evidence="1">Uncharacterized protein</fullName>
    </submittedName>
</protein>
<keyword evidence="2" id="KW-1185">Reference proteome</keyword>
<accession>A0ABN6UZN9</accession>
<organism evidence="1 2">
    <name type="scientific">Geothrix oryzae</name>
    <dbReference type="NCBI Taxonomy" id="2927975"/>
    <lineage>
        <taxon>Bacteria</taxon>
        <taxon>Pseudomonadati</taxon>
        <taxon>Acidobacteriota</taxon>
        <taxon>Holophagae</taxon>
        <taxon>Holophagales</taxon>
        <taxon>Holophagaceae</taxon>
        <taxon>Geothrix</taxon>
    </lineage>
</organism>
<evidence type="ECO:0000313" key="1">
    <source>
        <dbReference type="EMBL" id="BDU67925.1"/>
    </source>
</evidence>
<gene>
    <name evidence="1" type="ORF">GETHOR_00260</name>
</gene>
<reference evidence="2" key="1">
    <citation type="journal article" date="2023" name="Int. J. Syst. Evol. Microbiol.">
        <title>Mesoterricola silvestris gen. nov., sp. nov., Mesoterricola sediminis sp. nov., Geothrix oryzae sp. nov., Geothrix edaphica sp. nov., Geothrix rubra sp. nov., and Geothrix limicola sp. nov., six novel members of Acidobacteriota isolated from soils.</title>
        <authorList>
            <person name="Itoh H."/>
            <person name="Sugisawa Y."/>
            <person name="Mise K."/>
            <person name="Xu Z."/>
            <person name="Kuniyasu M."/>
            <person name="Ushijima N."/>
            <person name="Kawano K."/>
            <person name="Kobayashi E."/>
            <person name="Shiratori Y."/>
            <person name="Masuda Y."/>
            <person name="Senoo K."/>
        </authorList>
    </citation>
    <scope>NUCLEOTIDE SEQUENCE [LARGE SCALE GENOMIC DNA]</scope>
    <source>
        <strain evidence="2">Red222</strain>
    </source>
</reference>